<keyword evidence="4 11" id="KW-0548">Nucleotidyltransferase</keyword>
<dbReference type="EMBL" id="RRCT01000001">
    <property type="protein sequence ID" value="RQW76381.1"/>
    <property type="molecule type" value="Genomic_DNA"/>
</dbReference>
<evidence type="ECO:0000313" key="11">
    <source>
        <dbReference type="EMBL" id="RQW76381.1"/>
    </source>
</evidence>
<dbReference type="InterPro" id="IPR008921">
    <property type="entry name" value="DNA_pol3_clamp-load_cplx_C"/>
</dbReference>
<dbReference type="Pfam" id="PF06144">
    <property type="entry name" value="DNA_pol3_delta"/>
    <property type="match status" value="1"/>
</dbReference>
<dbReference type="NCBIfam" id="TIGR01128">
    <property type="entry name" value="holA"/>
    <property type="match status" value="1"/>
</dbReference>
<evidence type="ECO:0000259" key="9">
    <source>
        <dbReference type="Pfam" id="PF06144"/>
    </source>
</evidence>
<dbReference type="GO" id="GO:0009360">
    <property type="term" value="C:DNA polymerase III complex"/>
    <property type="evidence" value="ECO:0007669"/>
    <property type="project" value="InterPro"/>
</dbReference>
<dbReference type="InterPro" id="IPR048466">
    <property type="entry name" value="DNA_pol3_delta-like_C"/>
</dbReference>
<dbReference type="InterPro" id="IPR005790">
    <property type="entry name" value="DNA_polIII_delta"/>
</dbReference>
<sequence length="337" mass="39187">MFDKIWRNIKNGQIAPVYCIVGEESYFIDETINRLKSALTVNEELEMMTFDLEESPVDLVIDEADTYPFFTERKLVIAKNALFLKATEKGKEKIDHDLKRLELWLDHPSDFAVTVFIAPYEKLDERKKITKAMKQNSVVLNAETLNENDLSVWIRNAVDAYGKTISNEAIDKLVEMVGANMLQLQMEIEKICLYLGQDDKQITDHLVQDLVAKTLEHDAFKMLNAYLEHNNTEALKIYHDLLRQKQEPIMLVGLLSSNIRTMNNVYYLQKKGYHPTQIAKNLKIHPYRVKLMVENRKRPSEENILKALQKLSEIDLQLKSTGGNRERLLEMFLLKKL</sequence>
<dbReference type="GO" id="GO:0003677">
    <property type="term" value="F:DNA binding"/>
    <property type="evidence" value="ECO:0007669"/>
    <property type="project" value="InterPro"/>
</dbReference>
<protein>
    <recommendedName>
        <fullName evidence="2">DNA polymerase III subunit delta</fullName>
        <ecNumber evidence="1">2.7.7.7</ecNumber>
    </recommendedName>
</protein>
<proteinExistence type="inferred from homology"/>
<keyword evidence="5" id="KW-0235">DNA replication</keyword>
<evidence type="ECO:0000256" key="1">
    <source>
        <dbReference type="ARBA" id="ARBA00012417"/>
    </source>
</evidence>
<dbReference type="Gene3D" id="1.10.8.60">
    <property type="match status" value="1"/>
</dbReference>
<dbReference type="Gene3D" id="3.40.50.300">
    <property type="entry name" value="P-loop containing nucleotide triphosphate hydrolases"/>
    <property type="match status" value="1"/>
</dbReference>
<evidence type="ECO:0000256" key="2">
    <source>
        <dbReference type="ARBA" id="ARBA00017703"/>
    </source>
</evidence>
<keyword evidence="12" id="KW-1185">Reference proteome</keyword>
<dbReference type="OrthoDB" id="9775929at2"/>
<dbReference type="RefSeq" id="WP_124762160.1">
    <property type="nucleotide sequence ID" value="NZ_JAFBDY010000001.1"/>
</dbReference>
<evidence type="ECO:0000256" key="8">
    <source>
        <dbReference type="ARBA" id="ARBA00049244"/>
    </source>
</evidence>
<organism evidence="11 12">
    <name type="scientific">Lysinibacillus composti</name>
    <dbReference type="NCBI Taxonomy" id="720633"/>
    <lineage>
        <taxon>Bacteria</taxon>
        <taxon>Bacillati</taxon>
        <taxon>Bacillota</taxon>
        <taxon>Bacilli</taxon>
        <taxon>Bacillales</taxon>
        <taxon>Bacillaceae</taxon>
        <taxon>Lysinibacillus</taxon>
    </lineage>
</organism>
<dbReference type="GO" id="GO:0003887">
    <property type="term" value="F:DNA-directed DNA polymerase activity"/>
    <property type="evidence" value="ECO:0007669"/>
    <property type="project" value="UniProtKB-KW"/>
</dbReference>
<keyword evidence="3 11" id="KW-0808">Transferase</keyword>
<comment type="similarity">
    <text evidence="7">Belongs to the DNA polymerase HolA subunit family.</text>
</comment>
<evidence type="ECO:0000256" key="7">
    <source>
        <dbReference type="ARBA" id="ARBA00034754"/>
    </source>
</evidence>
<evidence type="ECO:0000256" key="4">
    <source>
        <dbReference type="ARBA" id="ARBA00022695"/>
    </source>
</evidence>
<dbReference type="SUPFAM" id="SSF48019">
    <property type="entry name" value="post-AAA+ oligomerization domain-like"/>
    <property type="match status" value="1"/>
</dbReference>
<gene>
    <name evidence="11" type="primary">holA</name>
    <name evidence="11" type="ORF">EBB45_02195</name>
</gene>
<comment type="caution">
    <text evidence="11">The sequence shown here is derived from an EMBL/GenBank/DDBJ whole genome shotgun (WGS) entry which is preliminary data.</text>
</comment>
<dbReference type="SUPFAM" id="SSF52540">
    <property type="entry name" value="P-loop containing nucleoside triphosphate hydrolases"/>
    <property type="match status" value="1"/>
</dbReference>
<dbReference type="GO" id="GO:0006261">
    <property type="term" value="P:DNA-templated DNA replication"/>
    <property type="evidence" value="ECO:0007669"/>
    <property type="project" value="TreeGrafter"/>
</dbReference>
<keyword evidence="6" id="KW-0239">DNA-directed DNA polymerase</keyword>
<accession>A0A3N9UKE0</accession>
<dbReference type="PANTHER" id="PTHR34388">
    <property type="entry name" value="DNA POLYMERASE III SUBUNIT DELTA"/>
    <property type="match status" value="1"/>
</dbReference>
<dbReference type="PANTHER" id="PTHR34388:SF1">
    <property type="entry name" value="DNA POLYMERASE III SUBUNIT DELTA"/>
    <property type="match status" value="1"/>
</dbReference>
<dbReference type="Proteomes" id="UP000274033">
    <property type="component" value="Unassembled WGS sequence"/>
</dbReference>
<feature type="domain" description="DNA polymerase III delta subunit-like C-terminal" evidence="10">
    <location>
        <begin position="216"/>
        <end position="335"/>
    </location>
</feature>
<dbReference type="Gene3D" id="1.20.272.10">
    <property type="match status" value="1"/>
</dbReference>
<dbReference type="InterPro" id="IPR027417">
    <property type="entry name" value="P-loop_NTPase"/>
</dbReference>
<comment type="catalytic activity">
    <reaction evidence="8">
        <text>DNA(n) + a 2'-deoxyribonucleoside 5'-triphosphate = DNA(n+1) + diphosphate</text>
        <dbReference type="Rhea" id="RHEA:22508"/>
        <dbReference type="Rhea" id="RHEA-COMP:17339"/>
        <dbReference type="Rhea" id="RHEA-COMP:17340"/>
        <dbReference type="ChEBI" id="CHEBI:33019"/>
        <dbReference type="ChEBI" id="CHEBI:61560"/>
        <dbReference type="ChEBI" id="CHEBI:173112"/>
        <dbReference type="EC" id="2.7.7.7"/>
    </reaction>
</comment>
<dbReference type="InterPro" id="IPR010372">
    <property type="entry name" value="DNA_pol3_delta_N"/>
</dbReference>
<evidence type="ECO:0000256" key="6">
    <source>
        <dbReference type="ARBA" id="ARBA00022932"/>
    </source>
</evidence>
<evidence type="ECO:0000259" key="10">
    <source>
        <dbReference type="Pfam" id="PF21694"/>
    </source>
</evidence>
<evidence type="ECO:0000313" key="12">
    <source>
        <dbReference type="Proteomes" id="UP000274033"/>
    </source>
</evidence>
<dbReference type="AlphaFoldDB" id="A0A3N9UKE0"/>
<name>A0A3N9UKE0_9BACI</name>
<feature type="domain" description="DNA polymerase III delta N-terminal" evidence="9">
    <location>
        <begin position="18"/>
        <end position="142"/>
    </location>
</feature>
<dbReference type="Pfam" id="PF21694">
    <property type="entry name" value="DNA_pol3_delta_C"/>
    <property type="match status" value="1"/>
</dbReference>
<reference evidence="11 12" key="1">
    <citation type="journal article" date="2013" name="J. Microbiol.">
        <title>Lysinibacillus chungkukjangi sp. nov., isolated from Chungkukjang, Korean fermented soybean food.</title>
        <authorList>
            <person name="Kim S.J."/>
            <person name="Jang Y.H."/>
            <person name="Hamada M."/>
            <person name="Ahn J.H."/>
            <person name="Weon H.Y."/>
            <person name="Suzuki K."/>
            <person name="Whang K.S."/>
            <person name="Kwon S.W."/>
        </authorList>
    </citation>
    <scope>NUCLEOTIDE SEQUENCE [LARGE SCALE GENOMIC DNA]</scope>
    <source>
        <strain evidence="11 12">MCCC 1A12701</strain>
    </source>
</reference>
<evidence type="ECO:0000256" key="5">
    <source>
        <dbReference type="ARBA" id="ARBA00022705"/>
    </source>
</evidence>
<dbReference type="EC" id="2.7.7.7" evidence="1"/>
<evidence type="ECO:0000256" key="3">
    <source>
        <dbReference type="ARBA" id="ARBA00022679"/>
    </source>
</evidence>